<dbReference type="EMBL" id="JAMWDU010000001">
    <property type="protein sequence ID" value="MCP8885496.1"/>
    <property type="molecule type" value="Genomic_DNA"/>
</dbReference>
<proteinExistence type="predicted"/>
<dbReference type="AlphaFoldDB" id="A0A9Q4AKX3"/>
<dbReference type="Gene3D" id="3.40.50.150">
    <property type="entry name" value="Vaccinia Virus protein VP39"/>
    <property type="match status" value="1"/>
</dbReference>
<name>A0A9Q4AKX3_9HYPH</name>
<evidence type="ECO:0000313" key="1">
    <source>
        <dbReference type="EMBL" id="MCP8885496.1"/>
    </source>
</evidence>
<dbReference type="SUPFAM" id="SSF53335">
    <property type="entry name" value="S-adenosyl-L-methionine-dependent methyltransferases"/>
    <property type="match status" value="1"/>
</dbReference>
<dbReference type="InterPro" id="IPR029063">
    <property type="entry name" value="SAM-dependent_MTases_sf"/>
</dbReference>
<reference evidence="1" key="1">
    <citation type="submission" date="2022-06" db="EMBL/GenBank/DDBJ databases">
        <title>Devosia sp. XJ19-45 genome assembly.</title>
        <authorList>
            <person name="Li B."/>
            <person name="Cai M."/>
            <person name="Nie G."/>
            <person name="Li W."/>
        </authorList>
    </citation>
    <scope>NUCLEOTIDE SEQUENCE</scope>
    <source>
        <strain evidence="1">XJ19-45</strain>
    </source>
</reference>
<dbReference type="Proteomes" id="UP001060275">
    <property type="component" value="Unassembled WGS sequence"/>
</dbReference>
<evidence type="ECO:0000313" key="2">
    <source>
        <dbReference type="Proteomes" id="UP001060275"/>
    </source>
</evidence>
<dbReference type="RefSeq" id="WP_254673280.1">
    <property type="nucleotide sequence ID" value="NZ_JAMWDU010000001.1"/>
</dbReference>
<gene>
    <name evidence="1" type="ORF">NF348_00040</name>
</gene>
<keyword evidence="2" id="KW-1185">Reference proteome</keyword>
<accession>A0A9Q4AKX3</accession>
<organism evidence="1 2">
    <name type="scientific">Devosia ureilytica</name>
    <dbReference type="NCBI Taxonomy" id="2952754"/>
    <lineage>
        <taxon>Bacteria</taxon>
        <taxon>Pseudomonadati</taxon>
        <taxon>Pseudomonadota</taxon>
        <taxon>Alphaproteobacteria</taxon>
        <taxon>Hyphomicrobiales</taxon>
        <taxon>Devosiaceae</taxon>
        <taxon>Devosia</taxon>
    </lineage>
</organism>
<sequence length="228" mass="26130">MERVHQVPRQWSNRELAKYASIFGGDVVNVSGWKDSDKQGRTYRSYFGAATTYTITNFDADKRGFQGADGELFLDLEQPLSDDLKARFDVVFNHTTLEHVYDFRTAFSNLCAMSKDVVIVVVPFVQQMHADYGDFWRFTPQALTRMFKDEGLEVGYLSFNNDFRASVYVLCIATKNPDQWQGKLPFKVDYADPKFAHLKEPFAGSNAIHSNWKTALKGWWISTFGGKM</sequence>
<evidence type="ECO:0008006" key="3">
    <source>
        <dbReference type="Google" id="ProtNLM"/>
    </source>
</evidence>
<protein>
    <recommendedName>
        <fullName evidence="3">Methyltransferase type 11 domain-containing protein</fullName>
    </recommendedName>
</protein>
<comment type="caution">
    <text evidence="1">The sequence shown here is derived from an EMBL/GenBank/DDBJ whole genome shotgun (WGS) entry which is preliminary data.</text>
</comment>